<organism evidence="2 3">
    <name type="scientific">Mycoplasma todarodis</name>
    <dbReference type="NCBI Taxonomy" id="1937191"/>
    <lineage>
        <taxon>Bacteria</taxon>
        <taxon>Bacillati</taxon>
        <taxon>Mycoplasmatota</taxon>
        <taxon>Mollicutes</taxon>
        <taxon>Mycoplasmataceae</taxon>
        <taxon>Mycoplasma</taxon>
    </lineage>
</organism>
<dbReference type="OrthoDB" id="398785at2"/>
<dbReference type="InterPro" id="IPR036388">
    <property type="entry name" value="WH-like_DNA-bd_sf"/>
</dbReference>
<dbReference type="Proteomes" id="UP000291072">
    <property type="component" value="Unassembled WGS sequence"/>
</dbReference>
<dbReference type="RefSeq" id="WP_131613073.1">
    <property type="nucleotide sequence ID" value="NZ_PSZP01000001.1"/>
</dbReference>
<dbReference type="Gene3D" id="1.10.10.10">
    <property type="entry name" value="Winged helix-like DNA-binding domain superfamily/Winged helix DNA-binding domain"/>
    <property type="match status" value="1"/>
</dbReference>
<protein>
    <recommendedName>
        <fullName evidence="1">HTH arsR-type domain-containing protein</fullName>
    </recommendedName>
</protein>
<dbReference type="EMBL" id="PSZP01000001">
    <property type="protein sequence ID" value="TCG12120.1"/>
    <property type="molecule type" value="Genomic_DNA"/>
</dbReference>
<dbReference type="Pfam" id="PF01022">
    <property type="entry name" value="HTH_5"/>
    <property type="match status" value="1"/>
</dbReference>
<dbReference type="InterPro" id="IPR011991">
    <property type="entry name" value="ArsR-like_HTH"/>
</dbReference>
<name>A0A4R0XR84_9MOLU</name>
<dbReference type="InterPro" id="IPR036390">
    <property type="entry name" value="WH_DNA-bd_sf"/>
</dbReference>
<dbReference type="SUPFAM" id="SSF46785">
    <property type="entry name" value="Winged helix' DNA-binding domain"/>
    <property type="match status" value="1"/>
</dbReference>
<evidence type="ECO:0000313" key="3">
    <source>
        <dbReference type="Proteomes" id="UP000291072"/>
    </source>
</evidence>
<gene>
    <name evidence="2" type="ORF">C4B25_00295</name>
</gene>
<dbReference type="PROSITE" id="PS50987">
    <property type="entry name" value="HTH_ARSR_2"/>
    <property type="match status" value="1"/>
</dbReference>
<evidence type="ECO:0000259" key="1">
    <source>
        <dbReference type="PROSITE" id="PS50987"/>
    </source>
</evidence>
<dbReference type="InterPro" id="IPR001845">
    <property type="entry name" value="HTH_ArsR_DNA-bd_dom"/>
</dbReference>
<accession>A0A4R0XR84</accession>
<dbReference type="GO" id="GO:0003700">
    <property type="term" value="F:DNA-binding transcription factor activity"/>
    <property type="evidence" value="ECO:0007669"/>
    <property type="project" value="InterPro"/>
</dbReference>
<reference evidence="2 3" key="1">
    <citation type="submission" date="2018-02" db="EMBL/GenBank/DDBJ databases">
        <title>Mycoplasma marinum and Mycoplasma todarodis sp. nov., moderately halophilic and psychrotolerant mycoplasmas isolated from cephalopods.</title>
        <authorList>
            <person name="Viver T."/>
        </authorList>
    </citation>
    <scope>NUCLEOTIDE SEQUENCE [LARGE SCALE GENOMIC DNA]</scope>
    <source>
        <strain evidence="2 3">5H</strain>
    </source>
</reference>
<comment type="caution">
    <text evidence="2">The sequence shown here is derived from an EMBL/GenBank/DDBJ whole genome shotgun (WGS) entry which is preliminary data.</text>
</comment>
<feature type="domain" description="HTH arsR-type" evidence="1">
    <location>
        <begin position="1"/>
        <end position="95"/>
    </location>
</feature>
<dbReference type="AlphaFoldDB" id="A0A4R0XR84"/>
<dbReference type="CDD" id="cd00090">
    <property type="entry name" value="HTH_ARSR"/>
    <property type="match status" value="1"/>
</dbReference>
<dbReference type="SMART" id="SM00418">
    <property type="entry name" value="HTH_ARSR"/>
    <property type="match status" value="1"/>
</dbReference>
<sequence length="106" mass="12617">MEITKFMKVFSVEMRIKFLAHFYTCKCKDHTVTDLVAKFGTSQANISKHLLLMEDLGILSYTCEKKVKYYWLNEDFKKEWEHLIKPIISNEKLKEFYCCCSQSTNI</sequence>
<keyword evidence="3" id="KW-1185">Reference proteome</keyword>
<evidence type="ECO:0000313" key="2">
    <source>
        <dbReference type="EMBL" id="TCG12120.1"/>
    </source>
</evidence>
<proteinExistence type="predicted"/>